<evidence type="ECO:0000313" key="2">
    <source>
        <dbReference type="Proteomes" id="UP000501374"/>
    </source>
</evidence>
<dbReference type="AlphaFoldDB" id="A0A6H0TMQ4"/>
<accession>A0A6H0TMQ4</accession>
<sequence>MIKEKTLMGNRYKFQHMEIEVLEREDDSVCAFSASFVHVGLNGKISPGMKEVNRTLWDQQSNKRPKGFLVLRTVRKDDGTTTTVMVSEKWFFETVSQEERKVFEQRLDEEIGKQS</sequence>
<proteinExistence type="predicted"/>
<dbReference type="Proteomes" id="UP000501374">
    <property type="component" value="Chromosome"/>
</dbReference>
<evidence type="ECO:0000313" key="1">
    <source>
        <dbReference type="EMBL" id="QIW22441.1"/>
    </source>
</evidence>
<dbReference type="RefSeq" id="WP_172555932.1">
    <property type="nucleotide sequence ID" value="NZ_CP035727.2"/>
</dbReference>
<organism evidence="1 2">
    <name type="scientific">Bacillus thuringiensis serovar andalousiensis</name>
    <dbReference type="NCBI Taxonomy" id="257985"/>
    <lineage>
        <taxon>Bacteria</taxon>
        <taxon>Bacillati</taxon>
        <taxon>Bacillota</taxon>
        <taxon>Bacilli</taxon>
        <taxon>Bacillales</taxon>
        <taxon>Bacillaceae</taxon>
        <taxon>Bacillus</taxon>
        <taxon>Bacillus cereus group</taxon>
    </lineage>
</organism>
<dbReference type="EMBL" id="CP035727">
    <property type="protein sequence ID" value="QIW22441.1"/>
    <property type="molecule type" value="Genomic_DNA"/>
</dbReference>
<reference evidence="2" key="1">
    <citation type="submission" date="2019-02" db="EMBL/GenBank/DDBJ databases">
        <title>Structural and Functional analysis of Lanthipeptide from Bacillus thuringiensis serovar andalousiensis B23193.</title>
        <authorList>
            <person name="Andreeva J.V."/>
            <person name="Grigoreva A."/>
        </authorList>
    </citation>
    <scope>NUCLEOTIDE SEQUENCE [LARGE SCALE GENOMIC DNA]</scope>
    <source>
        <strain evidence="2">B23193</strain>
    </source>
</reference>
<gene>
    <name evidence="1" type="ORF">EVG22_31090</name>
</gene>
<name>A0A6H0TMQ4_BACTU</name>
<protein>
    <submittedName>
        <fullName evidence="1">Uncharacterized protein</fullName>
    </submittedName>
</protein>